<dbReference type="InterPro" id="IPR001613">
    <property type="entry name" value="Flavin_amine_oxidase"/>
</dbReference>
<dbReference type="EMBL" id="JAFBDZ010000002">
    <property type="protein sequence ID" value="MBM7586078.1"/>
    <property type="molecule type" value="Genomic_DNA"/>
</dbReference>
<organism evidence="4 5">
    <name type="scientific">Rossellomorea pakistanensis</name>
    <dbReference type="NCBI Taxonomy" id="992288"/>
    <lineage>
        <taxon>Bacteria</taxon>
        <taxon>Bacillati</taxon>
        <taxon>Bacillota</taxon>
        <taxon>Bacilli</taxon>
        <taxon>Bacillales</taxon>
        <taxon>Bacillaceae</taxon>
        <taxon>Rossellomorea</taxon>
    </lineage>
</organism>
<dbReference type="GO" id="GO:0097621">
    <property type="term" value="F:monoamine oxidase activity"/>
    <property type="evidence" value="ECO:0007669"/>
    <property type="project" value="UniProtKB-EC"/>
</dbReference>
<evidence type="ECO:0000313" key="4">
    <source>
        <dbReference type="EMBL" id="MBM7586078.1"/>
    </source>
</evidence>
<evidence type="ECO:0000256" key="1">
    <source>
        <dbReference type="ARBA" id="ARBA00001974"/>
    </source>
</evidence>
<dbReference type="PANTHER" id="PTHR10742">
    <property type="entry name" value="FLAVIN MONOAMINE OXIDASE"/>
    <property type="match status" value="1"/>
</dbReference>
<dbReference type="Proteomes" id="UP001646157">
    <property type="component" value="Unassembled WGS sequence"/>
</dbReference>
<dbReference type="Pfam" id="PF01593">
    <property type="entry name" value="Amino_oxidase"/>
    <property type="match status" value="1"/>
</dbReference>
<dbReference type="SUPFAM" id="SSF51905">
    <property type="entry name" value="FAD/NAD(P)-binding domain"/>
    <property type="match status" value="1"/>
</dbReference>
<evidence type="ECO:0000256" key="2">
    <source>
        <dbReference type="ARBA" id="ARBA00023002"/>
    </source>
</evidence>
<comment type="cofactor">
    <cofactor evidence="1">
        <name>FAD</name>
        <dbReference type="ChEBI" id="CHEBI:57692"/>
    </cofactor>
</comment>
<dbReference type="PANTHER" id="PTHR10742:SF342">
    <property type="entry name" value="AMINE OXIDASE"/>
    <property type="match status" value="1"/>
</dbReference>
<dbReference type="RefSeq" id="WP_338021746.1">
    <property type="nucleotide sequence ID" value="NZ_JAFBDZ010000002.1"/>
</dbReference>
<dbReference type="InterPro" id="IPR002937">
    <property type="entry name" value="Amino_oxidase"/>
</dbReference>
<evidence type="ECO:0000313" key="5">
    <source>
        <dbReference type="Proteomes" id="UP001646157"/>
    </source>
</evidence>
<gene>
    <name evidence="4" type="ORF">JOC86_002620</name>
</gene>
<dbReference type="SUPFAM" id="SSF54373">
    <property type="entry name" value="FAD-linked reductases, C-terminal domain"/>
    <property type="match status" value="1"/>
</dbReference>
<dbReference type="Gene3D" id="3.90.660.10">
    <property type="match status" value="1"/>
</dbReference>
<reference evidence="4 5" key="1">
    <citation type="submission" date="2021-01" db="EMBL/GenBank/DDBJ databases">
        <title>Genomic Encyclopedia of Type Strains, Phase IV (KMG-IV): sequencing the most valuable type-strain genomes for metagenomic binning, comparative biology and taxonomic classification.</title>
        <authorList>
            <person name="Goeker M."/>
        </authorList>
    </citation>
    <scope>NUCLEOTIDE SEQUENCE [LARGE SCALE GENOMIC DNA]</scope>
    <source>
        <strain evidence="4 5">DSM 24834</strain>
    </source>
</reference>
<proteinExistence type="predicted"/>
<name>A0ABS2NDZ6_9BACI</name>
<keyword evidence="5" id="KW-1185">Reference proteome</keyword>
<keyword evidence="2 4" id="KW-0560">Oxidoreductase</keyword>
<feature type="domain" description="Amine oxidase" evidence="3">
    <location>
        <begin position="42"/>
        <end position="488"/>
    </location>
</feature>
<evidence type="ECO:0000259" key="3">
    <source>
        <dbReference type="Pfam" id="PF01593"/>
    </source>
</evidence>
<dbReference type="InterPro" id="IPR036188">
    <property type="entry name" value="FAD/NAD-bd_sf"/>
</dbReference>
<accession>A0ABS2NDZ6</accession>
<protein>
    <submittedName>
        <fullName evidence="4">Monoamine oxidase</fullName>
        <ecNumber evidence="4">1.4.3.4</ecNumber>
    </submittedName>
</protein>
<dbReference type="EC" id="1.4.3.4" evidence="4"/>
<comment type="caution">
    <text evidence="4">The sequence shown here is derived from an EMBL/GenBank/DDBJ whole genome shotgun (WGS) entry which is preliminary data.</text>
</comment>
<dbReference type="InterPro" id="IPR050281">
    <property type="entry name" value="Flavin_monoamine_oxidase"/>
</dbReference>
<sequence>MSTERVNDYSILTYPDDLLSIIRKGLGREGLPKKVLIIGAGLSGLVAGSLLKQAGHHVTILEGNNRVGGRVFTVRDPFTPGNYMDVGAMRIPNSHELVFEYIHRFKLPVNLFINSSPQDLIFVNNILTTRKEYEMNPDILRFPVEKWEKGKTATELFLTATQPFLDLYSSSTPAQQEQLREEYAQYSMGEYLRYNPLGPSLSLNAIRKINVMLGMEGFPEFSFVDILTDIIFPIFSEKTEFYEVTGGNDQIPLAFMKELQNETYIKQKVVKIIQGDQGVILKTKNPITGQFRSFAGDFAIITVPFPVLQFVDIIPYHSISFKKWQAIRELNNVPSVKIGVEFRTRFWEKLNVGNAISDLPTRFSYIPSHNIGSGGPGVLLASYSWGQDAMLWSSLSKDEMISYVLKDLSKVYGKVVYSEFIKAISYNWSQNPYSAGCFTLFTPGQELDFADYIRQPEGRLHFAGEHTSSFHGWMEGAIESGIRAAYEVNGRG</sequence>
<dbReference type="Gene3D" id="3.50.50.60">
    <property type="entry name" value="FAD/NAD(P)-binding domain"/>
    <property type="match status" value="1"/>
</dbReference>
<dbReference type="Gene3D" id="1.10.405.10">
    <property type="entry name" value="Guanine Nucleotide Dissociation Inhibitor, domain 1"/>
    <property type="match status" value="1"/>
</dbReference>
<dbReference type="PRINTS" id="PR00757">
    <property type="entry name" value="AMINEOXDASEF"/>
</dbReference>